<accession>A0A1I4VBR9</accession>
<gene>
    <name evidence="1" type="ORF">SAMN05421738_10548</name>
</gene>
<sequence>MKFLGKIISVFFLIILFGCHSKPNKSPIDFYYWRSNYTINEIEKKEVDSLKVQKIYVRFFDVDKTADQIKPIGIIRNFDASKLNVNYIPTVFITNRTFINTSKDQVKILAKNVFNFLNETANRGKLNHFEEIQIDCDWTKSTRENYFLFLSELKHISNKKLSATLRLHQVKFKDKEGIPPLDKMVLMCYATENPTDQSQNNSILDLNIAKDYLQNLEQYPIKLDVALPIYSWAILTNHLGKVKLVNSFSEQDLIGKPVKKIRDGFYEVTADFFVEKFYVSKGFTIKVETISPELLVKTKSFIDQKITYDYRLIYYHLDSKFLKTIPTEL</sequence>
<name>A0A1I4VBR9_9FLAO</name>
<dbReference type="EMBL" id="FOUZ01000005">
    <property type="protein sequence ID" value="SFM98599.1"/>
    <property type="molecule type" value="Genomic_DNA"/>
</dbReference>
<proteinExistence type="predicted"/>
<reference evidence="2" key="1">
    <citation type="submission" date="2016-10" db="EMBL/GenBank/DDBJ databases">
        <authorList>
            <person name="Varghese N."/>
            <person name="Submissions S."/>
        </authorList>
    </citation>
    <scope>NUCLEOTIDE SEQUENCE [LARGE SCALE GENOMIC DNA]</scope>
    <source>
        <strain evidence="2">XJ109</strain>
    </source>
</reference>
<organism evidence="1 2">
    <name type="scientific">Algoriella xinjiangensis</name>
    <dbReference type="NCBI Taxonomy" id="684065"/>
    <lineage>
        <taxon>Bacteria</taxon>
        <taxon>Pseudomonadati</taxon>
        <taxon>Bacteroidota</taxon>
        <taxon>Flavobacteriia</taxon>
        <taxon>Flavobacteriales</taxon>
        <taxon>Weeksellaceae</taxon>
        <taxon>Algoriella</taxon>
    </lineage>
</organism>
<dbReference type="RefSeq" id="WP_245752062.1">
    <property type="nucleotide sequence ID" value="NZ_FOUZ01000005.1"/>
</dbReference>
<evidence type="ECO:0008006" key="3">
    <source>
        <dbReference type="Google" id="ProtNLM"/>
    </source>
</evidence>
<dbReference type="Proteomes" id="UP000199149">
    <property type="component" value="Unassembled WGS sequence"/>
</dbReference>
<dbReference type="AlphaFoldDB" id="A0A1I4VBR9"/>
<keyword evidence="2" id="KW-1185">Reference proteome</keyword>
<evidence type="ECO:0000313" key="1">
    <source>
        <dbReference type="EMBL" id="SFM98599.1"/>
    </source>
</evidence>
<protein>
    <recommendedName>
        <fullName evidence="3">Lipoprotein</fullName>
    </recommendedName>
</protein>
<dbReference type="PROSITE" id="PS51257">
    <property type="entry name" value="PROKAR_LIPOPROTEIN"/>
    <property type="match status" value="1"/>
</dbReference>
<dbReference type="STRING" id="684065.SAMN05421738_10548"/>
<evidence type="ECO:0000313" key="2">
    <source>
        <dbReference type="Proteomes" id="UP000199149"/>
    </source>
</evidence>
<dbReference type="Gene3D" id="3.20.20.80">
    <property type="entry name" value="Glycosidases"/>
    <property type="match status" value="1"/>
</dbReference>